<dbReference type="RefSeq" id="XP_010884435.2">
    <property type="nucleotide sequence ID" value="XM_010886133.3"/>
</dbReference>
<feature type="domain" description="RING-type" evidence="6">
    <location>
        <begin position="149"/>
        <end position="201"/>
    </location>
</feature>
<dbReference type="SUPFAM" id="SSF57850">
    <property type="entry name" value="RING/U-box"/>
    <property type="match status" value="3"/>
</dbReference>
<dbReference type="OMA" id="YNPLTWK"/>
<keyword evidence="2 4" id="KW-0863">Zinc-finger</keyword>
<evidence type="ECO:0000259" key="7">
    <source>
        <dbReference type="PROSITE" id="PS50135"/>
    </source>
</evidence>
<gene>
    <name evidence="9" type="primary">ZSWIM2</name>
</gene>
<feature type="compositionally biased region" description="Basic and acidic residues" evidence="5">
    <location>
        <begin position="127"/>
        <end position="139"/>
    </location>
</feature>
<feature type="domain" description="SWIM-type" evidence="8">
    <location>
        <begin position="49"/>
        <end position="82"/>
    </location>
</feature>
<keyword evidence="10" id="KW-1185">Reference proteome</keyword>
<evidence type="ECO:0000259" key="8">
    <source>
        <dbReference type="PROSITE" id="PS50966"/>
    </source>
</evidence>
<feature type="region of interest" description="Disordered" evidence="5">
    <location>
        <begin position="558"/>
        <end position="590"/>
    </location>
</feature>
<dbReference type="InterPro" id="IPR013083">
    <property type="entry name" value="Znf_RING/FYVE/PHD"/>
</dbReference>
<dbReference type="PANTHER" id="PTHR21540:SF3">
    <property type="entry name" value="E3 UBIQUITIN-PROTEIN LIGASE ZSWIM2"/>
    <property type="match status" value="1"/>
</dbReference>
<evidence type="ECO:0000256" key="5">
    <source>
        <dbReference type="SAM" id="MobiDB-lite"/>
    </source>
</evidence>
<evidence type="ECO:0000256" key="4">
    <source>
        <dbReference type="PROSITE-ProRule" id="PRU00228"/>
    </source>
</evidence>
<dbReference type="GO" id="GO:0008270">
    <property type="term" value="F:zinc ion binding"/>
    <property type="evidence" value="ECO:0007669"/>
    <property type="project" value="UniProtKB-KW"/>
</dbReference>
<sequence>MFRKTVWKNTVSDAVSWHQDQALNTTILILKEYGPTGFLLKEEGETKNFKVCLGDPHTCACSTFNKERDLCKHICWVLLRKFRLPREHEYCFQQGLVERQILELLQGSHKSRTPRPVDPPGSAAKPTRPEPDDGDGSVRRKEIEADDVCPICQEDMLAKRLPVCYCRYGCGNSVHISCMKVWADHQARPEGEAAVKCPLCREDFGPVELLLEQVRTAAKLFTAAERERPDRHLGVLCNSCGIGPVTGKCFKCTVCRYYHLCEDCMGRRRHPQHEFAFRAKRSQKWQGSSAADGGVVRVESDPLPDHVFRSLPAVRVRSGCRLLDPGQQCRICLKSFQQGQRARHLPCHHRFHTGCIDPLLRQSNSCPLDGYVIYNPLTWSCAGGKATTRPASPTHAQAKLTEQHRLELFVPGVALLDRAARVLPSLVADNTEAPASAPAPLPRDTMVIDLQGLRIHKRNAEHIKRVAKKDRPLLQSVIHHKTLSSEHPRPDTCSMRLGSIKSLSLGKGLTQTHATTTNMLGEVHRGTERELFVGVNRSDGDTTTATGAQPRAVVSLWKPRPRNAQPGTGDRQKTSGLRMTGVVIKHQREK</sequence>
<dbReference type="InterPro" id="IPR007527">
    <property type="entry name" value="Znf_SWIM"/>
</dbReference>
<reference evidence="9" key="4">
    <citation type="submission" date="2025-09" db="UniProtKB">
        <authorList>
            <consortium name="Ensembl"/>
        </authorList>
    </citation>
    <scope>IDENTIFICATION</scope>
</reference>
<dbReference type="PANTHER" id="PTHR21540">
    <property type="entry name" value="RING FINGER AND SWIM DOMAIN-CONTAINING PROTEIN 2"/>
    <property type="match status" value="1"/>
</dbReference>
<dbReference type="GO" id="GO:0061630">
    <property type="term" value="F:ubiquitin protein ligase activity"/>
    <property type="evidence" value="ECO:0007669"/>
    <property type="project" value="InterPro"/>
</dbReference>
<dbReference type="SMART" id="SM00291">
    <property type="entry name" value="ZnF_ZZ"/>
    <property type="match status" value="1"/>
</dbReference>
<reference evidence="9" key="3">
    <citation type="submission" date="2025-08" db="UniProtKB">
        <authorList>
            <consortium name="Ensembl"/>
        </authorList>
    </citation>
    <scope>IDENTIFICATION</scope>
</reference>
<evidence type="ECO:0000313" key="10">
    <source>
        <dbReference type="Proteomes" id="UP000265140"/>
    </source>
</evidence>
<protein>
    <recommendedName>
        <fullName evidence="11">Zinc finger, SWIM-type containing 2</fullName>
    </recommendedName>
</protein>
<dbReference type="Ensembl" id="ENSELUT00000019060.3">
    <property type="protein sequence ID" value="ENSELUP00000026224.2"/>
    <property type="gene ID" value="ENSELUG00000002031.3"/>
</dbReference>
<keyword evidence="3" id="KW-0862">Zinc</keyword>
<dbReference type="AlphaFoldDB" id="A0A3P8ZBK8"/>
<dbReference type="InterPro" id="IPR001841">
    <property type="entry name" value="Znf_RING"/>
</dbReference>
<keyword evidence="1" id="KW-0479">Metal-binding</keyword>
<dbReference type="Gene3D" id="3.30.60.90">
    <property type="match status" value="1"/>
</dbReference>
<name>A0A3P8ZBK8_ESOLU</name>
<dbReference type="STRING" id="8010.ENSELUP00000026224"/>
<dbReference type="PROSITE" id="PS50966">
    <property type="entry name" value="ZF_SWIM"/>
    <property type="match status" value="1"/>
</dbReference>
<dbReference type="GeneID" id="105019743"/>
<dbReference type="InParanoid" id="A0A3P8ZBK8"/>
<dbReference type="Pfam" id="PF13639">
    <property type="entry name" value="zf-RING_2"/>
    <property type="match status" value="1"/>
</dbReference>
<evidence type="ECO:0000259" key="6">
    <source>
        <dbReference type="PROSITE" id="PS50089"/>
    </source>
</evidence>
<dbReference type="CDD" id="cd16494">
    <property type="entry name" value="RING-CH-C4HC3_ZSWM2"/>
    <property type="match status" value="1"/>
</dbReference>
<reference evidence="9" key="2">
    <citation type="submission" date="2020-02" db="EMBL/GenBank/DDBJ databases">
        <title>Esox lucius (northern pike) genome, fEsoLuc1, primary haplotype.</title>
        <authorList>
            <person name="Myers G."/>
            <person name="Karagic N."/>
            <person name="Meyer A."/>
            <person name="Pippel M."/>
            <person name="Reichard M."/>
            <person name="Winkler S."/>
            <person name="Tracey A."/>
            <person name="Sims Y."/>
            <person name="Howe K."/>
            <person name="Rhie A."/>
            <person name="Formenti G."/>
            <person name="Durbin R."/>
            <person name="Fedrigo O."/>
            <person name="Jarvis E.D."/>
        </authorList>
    </citation>
    <scope>NUCLEOTIDE SEQUENCE [LARGE SCALE GENOMIC DNA]</scope>
</reference>
<dbReference type="Bgee" id="ENSELUG00000002031">
    <property type="expression patterns" value="Expressed in testis and 8 other cell types or tissues"/>
</dbReference>
<proteinExistence type="predicted"/>
<dbReference type="GeneTree" id="ENSGT00390000006826"/>
<evidence type="ECO:0008006" key="11">
    <source>
        <dbReference type="Google" id="ProtNLM"/>
    </source>
</evidence>
<evidence type="ECO:0000256" key="2">
    <source>
        <dbReference type="ARBA" id="ARBA00022771"/>
    </source>
</evidence>
<dbReference type="Pfam" id="PF04434">
    <property type="entry name" value="SWIM"/>
    <property type="match status" value="1"/>
</dbReference>
<accession>A0A3P8ZBK8</accession>
<dbReference type="Proteomes" id="UP000265140">
    <property type="component" value="Chromosome 22"/>
</dbReference>
<dbReference type="InterPro" id="IPR039903">
    <property type="entry name" value="Zswim2"/>
</dbReference>
<reference evidence="10" key="1">
    <citation type="journal article" date="2014" name="PLoS ONE">
        <title>The genome and linkage map of the northern pike (Esox lucius): conserved synteny revealed between the salmonid sister group and the Neoteleostei.</title>
        <authorList>
            <person name="Rondeau E.B."/>
            <person name="Minkley D.R."/>
            <person name="Leong J.S."/>
            <person name="Messmer A.M."/>
            <person name="Jantzen J.R."/>
            <person name="von Schalburg K.R."/>
            <person name="Lemon C."/>
            <person name="Bird N.H."/>
            <person name="Koop B.F."/>
        </authorList>
    </citation>
    <scope>NUCLEOTIDE SEQUENCE</scope>
</reference>
<dbReference type="InterPro" id="IPR043145">
    <property type="entry name" value="Znf_ZZ_sf"/>
</dbReference>
<evidence type="ECO:0000313" key="9">
    <source>
        <dbReference type="Ensembl" id="ENSELUP00000026224.2"/>
    </source>
</evidence>
<dbReference type="OrthoDB" id="8062037at2759"/>
<dbReference type="PROSITE" id="PS50135">
    <property type="entry name" value="ZF_ZZ_2"/>
    <property type="match status" value="1"/>
</dbReference>
<dbReference type="PROSITE" id="PS50089">
    <property type="entry name" value="ZF_RING_2"/>
    <property type="match status" value="2"/>
</dbReference>
<evidence type="ECO:0000256" key="3">
    <source>
        <dbReference type="ARBA" id="ARBA00022833"/>
    </source>
</evidence>
<dbReference type="InterPro" id="IPR000433">
    <property type="entry name" value="Znf_ZZ"/>
</dbReference>
<feature type="domain" description="ZZ-type" evidence="7">
    <location>
        <begin position="232"/>
        <end position="283"/>
    </location>
</feature>
<organism evidence="9 10">
    <name type="scientific">Esox lucius</name>
    <name type="common">Northern pike</name>
    <dbReference type="NCBI Taxonomy" id="8010"/>
    <lineage>
        <taxon>Eukaryota</taxon>
        <taxon>Metazoa</taxon>
        <taxon>Chordata</taxon>
        <taxon>Craniata</taxon>
        <taxon>Vertebrata</taxon>
        <taxon>Euteleostomi</taxon>
        <taxon>Actinopterygii</taxon>
        <taxon>Neopterygii</taxon>
        <taxon>Teleostei</taxon>
        <taxon>Protacanthopterygii</taxon>
        <taxon>Esociformes</taxon>
        <taxon>Esocidae</taxon>
        <taxon>Esox</taxon>
    </lineage>
</organism>
<evidence type="ECO:0000256" key="1">
    <source>
        <dbReference type="ARBA" id="ARBA00022723"/>
    </source>
</evidence>
<feature type="domain" description="RING-type" evidence="6">
    <location>
        <begin position="329"/>
        <end position="369"/>
    </location>
</feature>
<dbReference type="SMART" id="SM00184">
    <property type="entry name" value="RING"/>
    <property type="match status" value="2"/>
</dbReference>
<dbReference type="Gene3D" id="3.30.40.10">
    <property type="entry name" value="Zinc/RING finger domain, C3HC4 (zinc finger)"/>
    <property type="match status" value="2"/>
</dbReference>
<feature type="region of interest" description="Disordered" evidence="5">
    <location>
        <begin position="108"/>
        <end position="139"/>
    </location>
</feature>